<dbReference type="AlphaFoldDB" id="A0A6J5Z7W7"/>
<protein>
    <submittedName>
        <fullName evidence="1">Unannotated protein</fullName>
    </submittedName>
</protein>
<dbReference type="SUPFAM" id="SSF55961">
    <property type="entry name" value="Bet v1-like"/>
    <property type="match status" value="1"/>
</dbReference>
<dbReference type="InterPro" id="IPR023393">
    <property type="entry name" value="START-like_dom_sf"/>
</dbReference>
<dbReference type="Gene3D" id="3.30.530.20">
    <property type="match status" value="1"/>
</dbReference>
<name>A0A6J5Z7W7_9ZZZZ</name>
<proteinExistence type="predicted"/>
<evidence type="ECO:0000313" key="1">
    <source>
        <dbReference type="EMBL" id="CAB4337596.1"/>
    </source>
</evidence>
<organism evidence="1">
    <name type="scientific">freshwater metagenome</name>
    <dbReference type="NCBI Taxonomy" id="449393"/>
    <lineage>
        <taxon>unclassified sequences</taxon>
        <taxon>metagenomes</taxon>
        <taxon>ecological metagenomes</taxon>
    </lineage>
</organism>
<dbReference type="EMBL" id="CAESAM010000029">
    <property type="protein sequence ID" value="CAB4337596.1"/>
    <property type="molecule type" value="Genomic_DNA"/>
</dbReference>
<accession>A0A6J5Z7W7</accession>
<reference evidence="1" key="1">
    <citation type="submission" date="2020-05" db="EMBL/GenBank/DDBJ databases">
        <authorList>
            <person name="Chiriac C."/>
            <person name="Salcher M."/>
            <person name="Ghai R."/>
            <person name="Kavagutti S V."/>
        </authorList>
    </citation>
    <scope>NUCLEOTIDE SEQUENCE</scope>
</reference>
<gene>
    <name evidence="1" type="ORF">UFOPK4171_00488</name>
</gene>
<sequence length="154" mass="17721">MTLKAEIIDTGVEYFYQAKLVINKPADQIFNFIANPANHQLMDGSGMVKAKISGPSKLFLGAKFGMKMKQGIPYAIKNQVIEFQEAKSIAWQHLLHNVWRYELREIDEQSTEVIESWDARNARSMWWIKKGKPQNWVPKAMGKSLVNLKVLLEK</sequence>